<protein>
    <submittedName>
        <fullName evidence="2">Uncharacterized protein</fullName>
    </submittedName>
</protein>
<dbReference type="WBParaSite" id="nRc.2.0.1.t42703-RA">
    <property type="protein sequence ID" value="nRc.2.0.1.t42703-RA"/>
    <property type="gene ID" value="nRc.2.0.1.g42703"/>
</dbReference>
<evidence type="ECO:0000313" key="2">
    <source>
        <dbReference type="WBParaSite" id="nRc.2.0.1.t42703-RA"/>
    </source>
</evidence>
<accession>A0A915KW49</accession>
<sequence length="227" mass="25798">MPKTDADRMKCQENKFAMVFSDKFKQIDRFSSEQTLKSDGNKKRNEYNIAISTIFSHWRHVKNVINVTFVMHSAYLGEIAGKDSLSWKSFAKSTITFELKAIHEYKSIRKGHLYLPFWAERNGTDRQQLETFSLKIHFRSERIVLLKRSHLRKQDCSPSETREKISVVADSMIGLLVIHESISSSQIGSADFLEPPTATSVAIGPTNVATQWLGWPGITQVAGHPVN</sequence>
<reference evidence="2" key="1">
    <citation type="submission" date="2022-11" db="UniProtKB">
        <authorList>
            <consortium name="WormBaseParasite"/>
        </authorList>
    </citation>
    <scope>IDENTIFICATION</scope>
</reference>
<dbReference type="Proteomes" id="UP000887565">
    <property type="component" value="Unplaced"/>
</dbReference>
<proteinExistence type="predicted"/>
<dbReference type="AlphaFoldDB" id="A0A915KW49"/>
<organism evidence="1 2">
    <name type="scientific">Romanomermis culicivorax</name>
    <name type="common">Nematode worm</name>
    <dbReference type="NCBI Taxonomy" id="13658"/>
    <lineage>
        <taxon>Eukaryota</taxon>
        <taxon>Metazoa</taxon>
        <taxon>Ecdysozoa</taxon>
        <taxon>Nematoda</taxon>
        <taxon>Enoplea</taxon>
        <taxon>Dorylaimia</taxon>
        <taxon>Mermithida</taxon>
        <taxon>Mermithoidea</taxon>
        <taxon>Mermithidae</taxon>
        <taxon>Romanomermis</taxon>
    </lineage>
</organism>
<name>A0A915KW49_ROMCU</name>
<evidence type="ECO:0000313" key="1">
    <source>
        <dbReference type="Proteomes" id="UP000887565"/>
    </source>
</evidence>
<keyword evidence="1" id="KW-1185">Reference proteome</keyword>